<reference evidence="2" key="1">
    <citation type="submission" date="2022-06" db="EMBL/GenBank/DDBJ databases">
        <title>Uncovering the hologenomic basis of an extraordinary plant invasion.</title>
        <authorList>
            <person name="Bieker V.C."/>
            <person name="Martin M.D."/>
            <person name="Gilbert T."/>
            <person name="Hodgins K."/>
            <person name="Battlay P."/>
            <person name="Petersen B."/>
            <person name="Wilson J."/>
        </authorList>
    </citation>
    <scope>NUCLEOTIDE SEQUENCE</scope>
    <source>
        <strain evidence="2">AA19_3_7</strain>
        <tissue evidence="2">Leaf</tissue>
    </source>
</reference>
<dbReference type="PANTHER" id="PTHR31639">
    <property type="entry name" value="F-BOX PROTEIN-LIKE"/>
    <property type="match status" value="1"/>
</dbReference>
<dbReference type="AlphaFoldDB" id="A0AAD5BMD9"/>
<evidence type="ECO:0000313" key="2">
    <source>
        <dbReference type="EMBL" id="KAI7724943.1"/>
    </source>
</evidence>
<dbReference type="InterPro" id="IPR055411">
    <property type="entry name" value="LRR_FXL15/At3g58940/PEG3-like"/>
</dbReference>
<keyword evidence="3" id="KW-1185">Reference proteome</keyword>
<organism evidence="2 3">
    <name type="scientific">Ambrosia artemisiifolia</name>
    <name type="common">Common ragweed</name>
    <dbReference type="NCBI Taxonomy" id="4212"/>
    <lineage>
        <taxon>Eukaryota</taxon>
        <taxon>Viridiplantae</taxon>
        <taxon>Streptophyta</taxon>
        <taxon>Embryophyta</taxon>
        <taxon>Tracheophyta</taxon>
        <taxon>Spermatophyta</taxon>
        <taxon>Magnoliopsida</taxon>
        <taxon>eudicotyledons</taxon>
        <taxon>Gunneridae</taxon>
        <taxon>Pentapetalae</taxon>
        <taxon>asterids</taxon>
        <taxon>campanulids</taxon>
        <taxon>Asterales</taxon>
        <taxon>Asteraceae</taxon>
        <taxon>Asteroideae</taxon>
        <taxon>Heliantheae alliance</taxon>
        <taxon>Heliantheae</taxon>
        <taxon>Ambrosia</taxon>
    </lineage>
</organism>
<dbReference type="SUPFAM" id="SSF81383">
    <property type="entry name" value="F-box domain"/>
    <property type="match status" value="1"/>
</dbReference>
<dbReference type="InterPro" id="IPR036047">
    <property type="entry name" value="F-box-like_dom_sf"/>
</dbReference>
<sequence>MKKTNTKRLFEAEQLPLDRISTLPQPILETILCLLSTKEAVRTSILSREWRYKWTKIPKLELSHRERCIFVPKRRSYIENTRGNMDMKCKFCDDLNRILLQHQGPIHELTLDLPEDVCLKLDQIIFDLSKNNTVKKLSLWGEGLDSCFYKLPIYVFSFRQLTDLDLHYVDIGRLPTFDGFGSLRSLCLSDVGMSTKTFLHLLSNCPSLKILNLENEYFYNYNDDYCTINKLFKCLPVIEHLTIWLHVSQWLVLDAVPQELPTSLVHLKYFCFEGMFRVDGNGLAFLLLLIKCSPNLEKIKLVKCSILWEEYSDVWLEHLNELEIECFRNSKREMEFVKFILARSPKLQRVMIGSSVHREKESQMLKTLLQAPRVSPVVITVT</sequence>
<dbReference type="Pfam" id="PF00646">
    <property type="entry name" value="F-box"/>
    <property type="match status" value="1"/>
</dbReference>
<proteinExistence type="predicted"/>
<name>A0AAD5BMD9_AMBAR</name>
<dbReference type="SUPFAM" id="SSF52047">
    <property type="entry name" value="RNI-like"/>
    <property type="match status" value="1"/>
</dbReference>
<protein>
    <recommendedName>
        <fullName evidence="1">FBD domain-containing protein</fullName>
    </recommendedName>
</protein>
<dbReference type="InterPro" id="IPR001810">
    <property type="entry name" value="F-box_dom"/>
</dbReference>
<dbReference type="Proteomes" id="UP001206925">
    <property type="component" value="Unassembled WGS sequence"/>
</dbReference>
<dbReference type="SMART" id="SM00579">
    <property type="entry name" value="FBD"/>
    <property type="match status" value="1"/>
</dbReference>
<dbReference type="PANTHER" id="PTHR31639:SF315">
    <property type="entry name" value="LEUCINE-RICH REPEAT DOMAIN SUPERFAMILY, F-BOX-LIKE DOMAIN SUPERFAMILY"/>
    <property type="match status" value="1"/>
</dbReference>
<comment type="caution">
    <text evidence="2">The sequence shown here is derived from an EMBL/GenBank/DDBJ whole genome shotgun (WGS) entry which is preliminary data.</text>
</comment>
<dbReference type="InterPro" id="IPR006566">
    <property type="entry name" value="FBD"/>
</dbReference>
<feature type="domain" description="FBD" evidence="1">
    <location>
        <begin position="313"/>
        <end position="379"/>
    </location>
</feature>
<dbReference type="InterPro" id="IPR032675">
    <property type="entry name" value="LRR_dom_sf"/>
</dbReference>
<evidence type="ECO:0000259" key="1">
    <source>
        <dbReference type="SMART" id="SM00579"/>
    </source>
</evidence>
<dbReference type="Gene3D" id="3.80.10.10">
    <property type="entry name" value="Ribonuclease Inhibitor"/>
    <property type="match status" value="1"/>
</dbReference>
<gene>
    <name evidence="2" type="ORF">M8C21_005496</name>
</gene>
<dbReference type="Pfam" id="PF24758">
    <property type="entry name" value="LRR_At5g56370"/>
    <property type="match status" value="1"/>
</dbReference>
<evidence type="ECO:0000313" key="3">
    <source>
        <dbReference type="Proteomes" id="UP001206925"/>
    </source>
</evidence>
<dbReference type="EMBL" id="JAMZMK010012129">
    <property type="protein sequence ID" value="KAI7724943.1"/>
    <property type="molecule type" value="Genomic_DNA"/>
</dbReference>
<dbReference type="Pfam" id="PF08387">
    <property type="entry name" value="FBD"/>
    <property type="match status" value="1"/>
</dbReference>
<accession>A0AAD5BMD9</accession>